<dbReference type="SMR" id="A2DRD4"/>
<keyword evidence="4" id="KW-0378">Hydrolase</keyword>
<evidence type="ECO:0000256" key="7">
    <source>
        <dbReference type="ARBA" id="ARBA00023034"/>
    </source>
</evidence>
<name>A2DRD4_TRIV3</name>
<dbReference type="GO" id="GO:0004559">
    <property type="term" value="F:alpha-mannosidase activity"/>
    <property type="evidence" value="ECO:0000318"/>
    <property type="project" value="GO_Central"/>
</dbReference>
<keyword evidence="5" id="KW-0735">Signal-anchor</keyword>
<keyword evidence="6" id="KW-1133">Transmembrane helix</keyword>
<organism evidence="9 10">
    <name type="scientific">Trichomonas vaginalis (strain ATCC PRA-98 / G3)</name>
    <dbReference type="NCBI Taxonomy" id="412133"/>
    <lineage>
        <taxon>Eukaryota</taxon>
        <taxon>Metamonada</taxon>
        <taxon>Parabasalia</taxon>
        <taxon>Trichomonadida</taxon>
        <taxon>Trichomonadidae</taxon>
        <taxon>Trichomonas</taxon>
    </lineage>
</organism>
<comment type="similarity">
    <text evidence="2">Belongs to the glycosyl hydrolase 99 family.</text>
</comment>
<keyword evidence="3" id="KW-0812">Transmembrane</keyword>
<keyword evidence="8" id="KW-0472">Membrane</keyword>
<evidence type="ECO:0000313" key="9">
    <source>
        <dbReference type="EMBL" id="EAY17060.1"/>
    </source>
</evidence>
<dbReference type="KEGG" id="tva:4775074"/>
<evidence type="ECO:0000256" key="3">
    <source>
        <dbReference type="ARBA" id="ARBA00022692"/>
    </source>
</evidence>
<reference evidence="9" key="1">
    <citation type="submission" date="2006-10" db="EMBL/GenBank/DDBJ databases">
        <authorList>
            <person name="Amadeo P."/>
            <person name="Zhao Q."/>
            <person name="Wortman J."/>
            <person name="Fraser-Liggett C."/>
            <person name="Carlton J."/>
        </authorList>
    </citation>
    <scope>NUCLEOTIDE SEQUENCE</scope>
    <source>
        <strain evidence="9">G3</strain>
    </source>
</reference>
<keyword evidence="7" id="KW-0333">Golgi apparatus</keyword>
<dbReference type="EMBL" id="DS113235">
    <property type="protein sequence ID" value="EAY17060.1"/>
    <property type="molecule type" value="Genomic_DNA"/>
</dbReference>
<evidence type="ECO:0000313" key="10">
    <source>
        <dbReference type="Proteomes" id="UP000001542"/>
    </source>
</evidence>
<evidence type="ECO:0000256" key="5">
    <source>
        <dbReference type="ARBA" id="ARBA00022968"/>
    </source>
</evidence>
<dbReference type="STRING" id="5722.A2DRD4"/>
<dbReference type="OrthoDB" id="406152at2759"/>
<dbReference type="GO" id="GO:0000139">
    <property type="term" value="C:Golgi membrane"/>
    <property type="evidence" value="ECO:0007669"/>
    <property type="project" value="UniProtKB-SubCell"/>
</dbReference>
<evidence type="ECO:0000256" key="1">
    <source>
        <dbReference type="ARBA" id="ARBA00004323"/>
    </source>
</evidence>
<accession>A2DRD4</accession>
<reference evidence="9" key="2">
    <citation type="journal article" date="2007" name="Science">
        <title>Draft genome sequence of the sexually transmitted pathogen Trichomonas vaginalis.</title>
        <authorList>
            <person name="Carlton J.M."/>
            <person name="Hirt R.P."/>
            <person name="Silva J.C."/>
            <person name="Delcher A.L."/>
            <person name="Schatz M."/>
            <person name="Zhao Q."/>
            <person name="Wortman J.R."/>
            <person name="Bidwell S.L."/>
            <person name="Alsmark U.C.M."/>
            <person name="Besteiro S."/>
            <person name="Sicheritz-Ponten T."/>
            <person name="Noel C.J."/>
            <person name="Dacks J.B."/>
            <person name="Foster P.G."/>
            <person name="Simillion C."/>
            <person name="Van de Peer Y."/>
            <person name="Miranda-Saavedra D."/>
            <person name="Barton G.J."/>
            <person name="Westrop G.D."/>
            <person name="Mueller S."/>
            <person name="Dessi D."/>
            <person name="Fiori P.L."/>
            <person name="Ren Q."/>
            <person name="Paulsen I."/>
            <person name="Zhang H."/>
            <person name="Bastida-Corcuera F.D."/>
            <person name="Simoes-Barbosa A."/>
            <person name="Brown M.T."/>
            <person name="Hayes R.D."/>
            <person name="Mukherjee M."/>
            <person name="Okumura C.Y."/>
            <person name="Schneider R."/>
            <person name="Smith A.J."/>
            <person name="Vanacova S."/>
            <person name="Villalvazo M."/>
            <person name="Haas B.J."/>
            <person name="Pertea M."/>
            <person name="Feldblyum T.V."/>
            <person name="Utterback T.R."/>
            <person name="Shu C.L."/>
            <person name="Osoegawa K."/>
            <person name="de Jong P.J."/>
            <person name="Hrdy I."/>
            <person name="Horvathova L."/>
            <person name="Zubacova Z."/>
            <person name="Dolezal P."/>
            <person name="Malik S.B."/>
            <person name="Logsdon J.M. Jr."/>
            <person name="Henze K."/>
            <person name="Gupta A."/>
            <person name="Wang C.C."/>
            <person name="Dunne R.L."/>
            <person name="Upcroft J.A."/>
            <person name="Upcroft P."/>
            <person name="White O."/>
            <person name="Salzberg S.L."/>
            <person name="Tang P."/>
            <person name="Chiu C.-H."/>
            <person name="Lee Y.-S."/>
            <person name="Embley T.M."/>
            <person name="Coombs G.H."/>
            <person name="Mottram J.C."/>
            <person name="Tachezy J."/>
            <person name="Fraser-Liggett C.M."/>
            <person name="Johnson P.J."/>
        </authorList>
    </citation>
    <scope>NUCLEOTIDE SEQUENCE [LARGE SCALE GENOMIC DNA]</scope>
    <source>
        <strain evidence="9">G3</strain>
    </source>
</reference>
<proteinExistence type="inferred from homology"/>
<dbReference type="Pfam" id="PF16317">
    <property type="entry name" value="Glyco_hydro_99"/>
    <property type="match status" value="1"/>
</dbReference>
<dbReference type="InParanoid" id="A2DRD4"/>
<dbReference type="VEuPathDB" id="TrichDB:TVAG_297390"/>
<protein>
    <submittedName>
        <fullName evidence="9">Uncharacterized protein</fullName>
    </submittedName>
</protein>
<evidence type="ECO:0000256" key="2">
    <source>
        <dbReference type="ARBA" id="ARBA00009559"/>
    </source>
</evidence>
<dbReference type="Proteomes" id="UP000001542">
    <property type="component" value="Unassembled WGS sequence"/>
</dbReference>
<dbReference type="RefSeq" id="XP_001329283.1">
    <property type="nucleotide sequence ID" value="XM_001329248.1"/>
</dbReference>
<dbReference type="Gene3D" id="3.20.20.80">
    <property type="entry name" value="Glycosidases"/>
    <property type="match status" value="1"/>
</dbReference>
<dbReference type="AlphaFoldDB" id="A2DRD4"/>
<dbReference type="PANTHER" id="PTHR13572">
    <property type="entry name" value="ENDO-ALPHA-1,2-MANNOSIDASE"/>
    <property type="match status" value="1"/>
</dbReference>
<dbReference type="PANTHER" id="PTHR13572:SF4">
    <property type="entry name" value="RE57134P"/>
    <property type="match status" value="1"/>
</dbReference>
<sequence>MQRKQAMGEMLSAIAVASISVIFCYAYTKYMDPRRLFKHYQGVGEGFSNTTWALYYASFENDKQDKAWTYWSNDLSITLREPIPKTYPMEGYYSCKNKTLLKRHMQYLHSAGIQAIVVPWFSSNRIDPRTNKKRITDKALSKIVSVAESHDIKVAIMIPEYKNRTWVTIRQDIKRYNSLYSGRSSILRTNRRPVIFIEKASKLEKSMYYLTTSRRTYFDSYFVAHVSTMEDINEATESGYDAICPLYGDEKDSWATNTSHWPTIKDITKPRAMTFIPVVSPGNSDISRNGGKYYEERWETALKYNSHVFVDSFNGWFDGTNIEPALSTAGHKLDNDNWSGEDPNAFITITRQFAQKLGKFNFIFN</sequence>
<dbReference type="VEuPathDB" id="TrichDB:TVAGG3_0513200"/>
<gene>
    <name evidence="9" type="ORF">TVAG_297390</name>
</gene>
<evidence type="ECO:0000256" key="6">
    <source>
        <dbReference type="ARBA" id="ARBA00022989"/>
    </source>
</evidence>
<evidence type="ECO:0000256" key="8">
    <source>
        <dbReference type="ARBA" id="ARBA00023136"/>
    </source>
</evidence>
<dbReference type="InterPro" id="IPR026071">
    <property type="entry name" value="Glyco_Hydrolase_99"/>
</dbReference>
<evidence type="ECO:0000256" key="4">
    <source>
        <dbReference type="ARBA" id="ARBA00022801"/>
    </source>
</evidence>
<comment type="subcellular location">
    <subcellularLocation>
        <location evidence="1">Golgi apparatus membrane</location>
        <topology evidence="1">Single-pass type II membrane protein</topology>
    </subcellularLocation>
</comment>
<keyword evidence="10" id="KW-1185">Reference proteome</keyword>